<dbReference type="EMBL" id="AXCR01000010">
    <property type="protein sequence ID" value="KJR82097.1"/>
    <property type="molecule type" value="Genomic_DNA"/>
</dbReference>
<feature type="transmembrane region" description="Helical" evidence="2">
    <location>
        <begin position="36"/>
        <end position="56"/>
    </location>
</feature>
<feature type="signal peptide" evidence="3">
    <location>
        <begin position="1"/>
        <end position="20"/>
    </location>
</feature>
<dbReference type="VEuPathDB" id="FungiDB:SPSK_03713"/>
<dbReference type="RefSeq" id="XP_016584773.1">
    <property type="nucleotide sequence ID" value="XM_016730547.1"/>
</dbReference>
<organism evidence="4 5">
    <name type="scientific">Sporothrix schenckii 1099-18</name>
    <dbReference type="NCBI Taxonomy" id="1397361"/>
    <lineage>
        <taxon>Eukaryota</taxon>
        <taxon>Fungi</taxon>
        <taxon>Dikarya</taxon>
        <taxon>Ascomycota</taxon>
        <taxon>Pezizomycotina</taxon>
        <taxon>Sordariomycetes</taxon>
        <taxon>Sordariomycetidae</taxon>
        <taxon>Ophiostomatales</taxon>
        <taxon>Ophiostomataceae</taxon>
        <taxon>Sporothrix</taxon>
    </lineage>
</organism>
<feature type="compositionally biased region" description="Basic and acidic residues" evidence="1">
    <location>
        <begin position="100"/>
        <end position="109"/>
    </location>
</feature>
<comment type="caution">
    <text evidence="4">The sequence shown here is derived from an EMBL/GenBank/DDBJ whole genome shotgun (WGS) entry which is preliminary data.</text>
</comment>
<accession>A0A0F2LXA8</accession>
<dbReference type="Proteomes" id="UP000033710">
    <property type="component" value="Unassembled WGS sequence"/>
</dbReference>
<reference evidence="4 5" key="1">
    <citation type="journal article" date="2014" name="BMC Genomics">
        <title>Comparative genomics of the major fungal agents of human and animal Sporotrichosis: Sporothrix schenckii and Sporothrix brasiliensis.</title>
        <authorList>
            <person name="Teixeira M.M."/>
            <person name="de Almeida L.G."/>
            <person name="Kubitschek-Barreira P."/>
            <person name="Alves F.L."/>
            <person name="Kioshima E.S."/>
            <person name="Abadio A.K."/>
            <person name="Fernandes L."/>
            <person name="Derengowski L.S."/>
            <person name="Ferreira K.S."/>
            <person name="Souza R.C."/>
            <person name="Ruiz J.C."/>
            <person name="de Andrade N.C."/>
            <person name="Paes H.C."/>
            <person name="Nicola A.M."/>
            <person name="Albuquerque P."/>
            <person name="Gerber A.L."/>
            <person name="Martins V.P."/>
            <person name="Peconick L.D."/>
            <person name="Neto A.V."/>
            <person name="Chaucanez C.B."/>
            <person name="Silva P.A."/>
            <person name="Cunha O.L."/>
            <person name="de Oliveira F.F."/>
            <person name="dos Santos T.C."/>
            <person name="Barros A.L."/>
            <person name="Soares M.A."/>
            <person name="de Oliveira L.M."/>
            <person name="Marini M.M."/>
            <person name="Villalobos-Duno H."/>
            <person name="Cunha M.M."/>
            <person name="de Hoog S."/>
            <person name="da Silveira J.F."/>
            <person name="Henrissat B."/>
            <person name="Nino-Vega G.A."/>
            <person name="Cisalpino P.S."/>
            <person name="Mora-Montes H.M."/>
            <person name="Almeida S.R."/>
            <person name="Stajich J.E."/>
            <person name="Lopes-Bezerra L.M."/>
            <person name="Vasconcelos A.T."/>
            <person name="Felipe M.S."/>
        </authorList>
    </citation>
    <scope>NUCLEOTIDE SEQUENCE [LARGE SCALE GENOMIC DNA]</scope>
    <source>
        <strain evidence="4 5">1099-18</strain>
    </source>
</reference>
<evidence type="ECO:0000256" key="2">
    <source>
        <dbReference type="SAM" id="Phobius"/>
    </source>
</evidence>
<feature type="chain" id="PRO_5002454605" description="Secreted protein" evidence="3">
    <location>
        <begin position="21"/>
        <end position="136"/>
    </location>
</feature>
<keyword evidence="2" id="KW-0812">Transmembrane</keyword>
<evidence type="ECO:0008006" key="6">
    <source>
        <dbReference type="Google" id="ProtNLM"/>
    </source>
</evidence>
<sequence length="136" mass="16023">MTFVFWPLLVAVWWWPWAWAWAWSWEGWKTKGGYHVSHRVVHAGQFFVIVVVVLVWSRRTTPCTRPTKGNDESRHVPWFQRTIVKGCGFAVAKEKMARNGERWREKGEQETTASAVLSPDEIMKEEKMRQCDNAKM</sequence>
<reference evidence="4 5" key="2">
    <citation type="journal article" date="2015" name="Eukaryot. Cell">
        <title>Asexual propagation of a virulent clone complex in a human and feline outbreak of sporotrichosis.</title>
        <authorList>
            <person name="Teixeira Mde M."/>
            <person name="Rodrigues A.M."/>
            <person name="Tsui C.K."/>
            <person name="de Almeida L.G."/>
            <person name="Van Diepeningen A.D."/>
            <person name="van den Ende B.G."/>
            <person name="Fernandes G.F."/>
            <person name="Kano R."/>
            <person name="Hamelin R.C."/>
            <person name="Lopes-Bezerra L.M."/>
            <person name="Vasconcelos A.T."/>
            <person name="de Hoog S."/>
            <person name="de Camargo Z.P."/>
            <person name="Felipe M.S."/>
        </authorList>
    </citation>
    <scope>NUCLEOTIDE SEQUENCE [LARGE SCALE GENOMIC DNA]</scope>
    <source>
        <strain evidence="4 5">1099-18</strain>
    </source>
</reference>
<keyword evidence="3" id="KW-0732">Signal</keyword>
<feature type="region of interest" description="Disordered" evidence="1">
    <location>
        <begin position="100"/>
        <end position="119"/>
    </location>
</feature>
<dbReference type="KEGG" id="ssck:SPSK_03713"/>
<dbReference type="AlphaFoldDB" id="A0A0F2LXA8"/>
<dbReference type="GeneID" id="27665824"/>
<keyword evidence="2" id="KW-1133">Transmembrane helix</keyword>
<protein>
    <recommendedName>
        <fullName evidence="6">Secreted protein</fullName>
    </recommendedName>
</protein>
<proteinExistence type="predicted"/>
<evidence type="ECO:0000256" key="1">
    <source>
        <dbReference type="SAM" id="MobiDB-lite"/>
    </source>
</evidence>
<gene>
    <name evidence="4" type="ORF">SPSK_03713</name>
</gene>
<evidence type="ECO:0000256" key="3">
    <source>
        <dbReference type="SAM" id="SignalP"/>
    </source>
</evidence>
<keyword evidence="2" id="KW-0472">Membrane</keyword>
<evidence type="ECO:0000313" key="5">
    <source>
        <dbReference type="Proteomes" id="UP000033710"/>
    </source>
</evidence>
<evidence type="ECO:0000313" key="4">
    <source>
        <dbReference type="EMBL" id="KJR82097.1"/>
    </source>
</evidence>
<name>A0A0F2LXA8_SPOSC</name>